<evidence type="ECO:0000313" key="2">
    <source>
        <dbReference type="EMBL" id="CAA9266681.1"/>
    </source>
</evidence>
<dbReference type="AlphaFoldDB" id="A0A6J4J2Q8"/>
<proteinExistence type="predicted"/>
<evidence type="ECO:0000256" key="1">
    <source>
        <dbReference type="SAM" id="SignalP"/>
    </source>
</evidence>
<keyword evidence="1" id="KW-0732">Signal</keyword>
<feature type="signal peptide" evidence="1">
    <location>
        <begin position="1"/>
        <end position="22"/>
    </location>
</feature>
<reference evidence="2" key="1">
    <citation type="submission" date="2020-02" db="EMBL/GenBank/DDBJ databases">
        <authorList>
            <person name="Meier V. D."/>
        </authorList>
    </citation>
    <scope>NUCLEOTIDE SEQUENCE</scope>
    <source>
        <strain evidence="2">AVDCRST_MAG92</strain>
    </source>
</reference>
<feature type="chain" id="PRO_5026961534" evidence="1">
    <location>
        <begin position="23"/>
        <end position="146"/>
    </location>
</feature>
<name>A0A6J4J2Q8_9CYAN</name>
<sequence>MNLGAFFSFPVVFLAVAPTQLAAIVPIAGNTIQNTATVKSTLLAAKGDRVERMRFSRGANAATVSTSVVRGTRDTFLVAANRRQTMTVSITSLEKNAVFDIQGPNGQIIKQEATSWSGVLPTTGDYRIIVGGTRGNASYRLRVSVN</sequence>
<gene>
    <name evidence="2" type="ORF">AVDCRST_MAG92-2760</name>
</gene>
<organism evidence="2">
    <name type="scientific">uncultured Coleofasciculus sp</name>
    <dbReference type="NCBI Taxonomy" id="1267456"/>
    <lineage>
        <taxon>Bacteria</taxon>
        <taxon>Bacillati</taxon>
        <taxon>Cyanobacteriota</taxon>
        <taxon>Cyanophyceae</taxon>
        <taxon>Coleofasciculales</taxon>
        <taxon>Coleofasciculaceae</taxon>
        <taxon>Coleofasciculus</taxon>
        <taxon>environmental samples</taxon>
    </lineage>
</organism>
<dbReference type="Gene3D" id="2.60.120.380">
    <property type="match status" value="1"/>
</dbReference>
<accession>A0A6J4J2Q8</accession>
<protein>
    <submittedName>
        <fullName evidence="2">Uncharacterized protein</fullName>
    </submittedName>
</protein>
<dbReference type="EMBL" id="CADCTM010000431">
    <property type="protein sequence ID" value="CAA9266681.1"/>
    <property type="molecule type" value="Genomic_DNA"/>
</dbReference>